<dbReference type="Gene3D" id="3.30.470.20">
    <property type="entry name" value="ATP-grasp fold, B domain"/>
    <property type="match status" value="1"/>
</dbReference>
<proteinExistence type="inferred from homology"/>
<evidence type="ECO:0000256" key="2">
    <source>
        <dbReference type="ARBA" id="ARBA00022598"/>
    </source>
</evidence>
<gene>
    <name evidence="7" type="ORF">NQ314_012726</name>
</gene>
<name>A0AAV8XAT3_9CUCU</name>
<evidence type="ECO:0000313" key="8">
    <source>
        <dbReference type="Proteomes" id="UP001162156"/>
    </source>
</evidence>
<comment type="caution">
    <text evidence="7">The sequence shown here is derived from an EMBL/GenBank/DDBJ whole genome shotgun (WGS) entry which is preliminary data.</text>
</comment>
<dbReference type="GO" id="GO:0036064">
    <property type="term" value="C:ciliary basal body"/>
    <property type="evidence" value="ECO:0007669"/>
    <property type="project" value="TreeGrafter"/>
</dbReference>
<evidence type="ECO:0000256" key="4">
    <source>
        <dbReference type="ARBA" id="ARBA00022840"/>
    </source>
</evidence>
<dbReference type="GO" id="GO:0000226">
    <property type="term" value="P:microtubule cytoskeleton organization"/>
    <property type="evidence" value="ECO:0007669"/>
    <property type="project" value="TreeGrafter"/>
</dbReference>
<evidence type="ECO:0000313" key="7">
    <source>
        <dbReference type="EMBL" id="KAJ8935584.1"/>
    </source>
</evidence>
<comment type="similarity">
    <text evidence="1">Belongs to the tubulin--tyrosine ligase family.</text>
</comment>
<keyword evidence="8" id="KW-1185">Reference proteome</keyword>
<dbReference type="PANTHER" id="PTHR12241">
    <property type="entry name" value="TUBULIN POLYGLUTAMYLASE"/>
    <property type="match status" value="1"/>
</dbReference>
<evidence type="ECO:0000256" key="6">
    <source>
        <dbReference type="ARBA" id="ARBA00049274"/>
    </source>
</evidence>
<dbReference type="Proteomes" id="UP001162156">
    <property type="component" value="Unassembled WGS sequence"/>
</dbReference>
<protein>
    <recommendedName>
        <fullName evidence="5">Tubulin--tyrosine ligase-like protein 5</fullName>
    </recommendedName>
</protein>
<keyword evidence="2" id="KW-0436">Ligase</keyword>
<dbReference type="AlphaFoldDB" id="A0AAV8XAT3"/>
<keyword evidence="3" id="KW-0547">Nucleotide-binding</keyword>
<organism evidence="7 8">
    <name type="scientific">Rhamnusium bicolor</name>
    <dbReference type="NCBI Taxonomy" id="1586634"/>
    <lineage>
        <taxon>Eukaryota</taxon>
        <taxon>Metazoa</taxon>
        <taxon>Ecdysozoa</taxon>
        <taxon>Arthropoda</taxon>
        <taxon>Hexapoda</taxon>
        <taxon>Insecta</taxon>
        <taxon>Pterygota</taxon>
        <taxon>Neoptera</taxon>
        <taxon>Endopterygota</taxon>
        <taxon>Coleoptera</taxon>
        <taxon>Polyphaga</taxon>
        <taxon>Cucujiformia</taxon>
        <taxon>Chrysomeloidea</taxon>
        <taxon>Cerambycidae</taxon>
        <taxon>Lepturinae</taxon>
        <taxon>Rhagiini</taxon>
        <taxon>Rhamnusium</taxon>
    </lineage>
</organism>
<reference evidence="7" key="1">
    <citation type="journal article" date="2023" name="Insect Mol. Biol.">
        <title>Genome sequencing provides insights into the evolution of gene families encoding plant cell wall-degrading enzymes in longhorned beetles.</title>
        <authorList>
            <person name="Shin N.R."/>
            <person name="Okamura Y."/>
            <person name="Kirsch R."/>
            <person name="Pauchet Y."/>
        </authorList>
    </citation>
    <scope>NUCLEOTIDE SEQUENCE</scope>
    <source>
        <strain evidence="7">RBIC_L_NR</strain>
    </source>
</reference>
<dbReference type="Pfam" id="PF03133">
    <property type="entry name" value="TTL"/>
    <property type="match status" value="1"/>
</dbReference>
<dbReference type="GO" id="GO:0070740">
    <property type="term" value="F:tubulin-glutamic acid ligase activity"/>
    <property type="evidence" value="ECO:0007669"/>
    <property type="project" value="TreeGrafter"/>
</dbReference>
<comment type="catalytic activity">
    <reaction evidence="6">
        <text>L-glutamyl-[protein] + L-glutamate + ATP = gamma-L-glutamyl-L-glutamyl-[protein] + ADP + phosphate + H(+)</text>
        <dbReference type="Rhea" id="RHEA:60144"/>
        <dbReference type="Rhea" id="RHEA-COMP:10208"/>
        <dbReference type="Rhea" id="RHEA-COMP:15517"/>
        <dbReference type="ChEBI" id="CHEBI:15378"/>
        <dbReference type="ChEBI" id="CHEBI:29973"/>
        <dbReference type="ChEBI" id="CHEBI:29985"/>
        <dbReference type="ChEBI" id="CHEBI:30616"/>
        <dbReference type="ChEBI" id="CHEBI:43474"/>
        <dbReference type="ChEBI" id="CHEBI:143622"/>
        <dbReference type="ChEBI" id="CHEBI:456216"/>
    </reaction>
    <physiologicalReaction direction="left-to-right" evidence="6">
        <dbReference type="Rhea" id="RHEA:60145"/>
    </physiologicalReaction>
</comment>
<evidence type="ECO:0000256" key="1">
    <source>
        <dbReference type="ARBA" id="ARBA00006820"/>
    </source>
</evidence>
<dbReference type="PANTHER" id="PTHR12241:SF145">
    <property type="entry name" value="TUBULIN POLYGLUTAMYLASE TTLL5"/>
    <property type="match status" value="1"/>
</dbReference>
<dbReference type="GO" id="GO:0015631">
    <property type="term" value="F:tubulin binding"/>
    <property type="evidence" value="ECO:0007669"/>
    <property type="project" value="TreeGrafter"/>
</dbReference>
<dbReference type="InterPro" id="IPR004344">
    <property type="entry name" value="TTL/TTLL_fam"/>
</dbReference>
<dbReference type="GO" id="GO:0005524">
    <property type="term" value="F:ATP binding"/>
    <property type="evidence" value="ECO:0007669"/>
    <property type="project" value="UniProtKB-KW"/>
</dbReference>
<dbReference type="PROSITE" id="PS51221">
    <property type="entry name" value="TTL"/>
    <property type="match status" value="1"/>
</dbReference>
<dbReference type="EMBL" id="JANEYF010003553">
    <property type="protein sequence ID" value="KAJ8935584.1"/>
    <property type="molecule type" value="Genomic_DNA"/>
</dbReference>
<keyword evidence="4" id="KW-0067">ATP-binding</keyword>
<accession>A0AAV8XAT3</accession>
<evidence type="ECO:0000256" key="5">
    <source>
        <dbReference type="ARBA" id="ARBA00041448"/>
    </source>
</evidence>
<sequence length="64" mass="7362">MDRIFIVETPNQVPLEEPVVVAKYISNPLLVAGHKCDLRLYVVVTSIDPPSVHIRRRLSPFCYR</sequence>
<evidence type="ECO:0000256" key="3">
    <source>
        <dbReference type="ARBA" id="ARBA00022741"/>
    </source>
</evidence>